<gene>
    <name evidence="2" type="ORF">UFOVP815_1</name>
</gene>
<dbReference type="SUPFAM" id="SSF52540">
    <property type="entry name" value="P-loop containing nucleoside triphosphate hydrolases"/>
    <property type="match status" value="2"/>
</dbReference>
<evidence type="ECO:0000313" key="2">
    <source>
        <dbReference type="EMBL" id="CAB4164982.1"/>
    </source>
</evidence>
<dbReference type="Pfam" id="PF00176">
    <property type="entry name" value="SNF2-rel_dom"/>
    <property type="match status" value="1"/>
</dbReference>
<dbReference type="PANTHER" id="PTHR45629">
    <property type="entry name" value="SNF2/RAD54 FAMILY MEMBER"/>
    <property type="match status" value="1"/>
</dbReference>
<feature type="non-terminal residue" evidence="2">
    <location>
        <position position="379"/>
    </location>
</feature>
<proteinExistence type="predicted"/>
<sequence>MKTAGMKHQLKALRLMNGRAGFALFMEQGTGKTWTLLADAERLFAAGRIDAMLVIAPKGVHTNWVRREIPQHMDAPLIARAWKSGAGKKTMAHIDEIIAQRQPGEELKLRILSMNIDALNTEAGFIYAKRFLSCTRALMVIDESSRIKNPNSGRTKEIMRIHHLAEVRRIATGTPVTNAPMDVFAQMEFLESGLLGTTSYRAFTAEYADLLDSASAMMMQMARRNPRAAHAQIVARNADGTPRWRNLEKLQQLLAPHSFRVLKAECLDLPEKIYQQVFFDLSPAQQRAYDLLREELRIEVDTLDAPEIITVSKLAALMKLQQITSGFVITPQRDIQYVSEDNPRLAALLDLLEDVQGKIIVWARFKEELRAVAAALSKA</sequence>
<dbReference type="InterPro" id="IPR027417">
    <property type="entry name" value="P-loop_NTPase"/>
</dbReference>
<reference evidence="2" key="1">
    <citation type="submission" date="2020-04" db="EMBL/GenBank/DDBJ databases">
        <authorList>
            <person name="Chiriac C."/>
            <person name="Salcher M."/>
            <person name="Ghai R."/>
            <person name="Kavagutti S V."/>
        </authorList>
    </citation>
    <scope>NUCLEOTIDE SEQUENCE</scope>
</reference>
<evidence type="ECO:0000259" key="1">
    <source>
        <dbReference type="Pfam" id="PF00176"/>
    </source>
</evidence>
<dbReference type="Gene3D" id="3.40.50.10810">
    <property type="entry name" value="Tandem AAA-ATPase domain"/>
    <property type="match status" value="1"/>
</dbReference>
<dbReference type="GO" id="GO:0005524">
    <property type="term" value="F:ATP binding"/>
    <property type="evidence" value="ECO:0007669"/>
    <property type="project" value="InterPro"/>
</dbReference>
<dbReference type="InterPro" id="IPR050496">
    <property type="entry name" value="SNF2_RAD54_helicase_repair"/>
</dbReference>
<organism evidence="2">
    <name type="scientific">uncultured Caudovirales phage</name>
    <dbReference type="NCBI Taxonomy" id="2100421"/>
    <lineage>
        <taxon>Viruses</taxon>
        <taxon>Duplodnaviria</taxon>
        <taxon>Heunggongvirae</taxon>
        <taxon>Uroviricota</taxon>
        <taxon>Caudoviricetes</taxon>
        <taxon>Peduoviridae</taxon>
        <taxon>Maltschvirus</taxon>
        <taxon>Maltschvirus maltsch</taxon>
    </lineage>
</organism>
<dbReference type="InterPro" id="IPR038718">
    <property type="entry name" value="SNF2-like_sf"/>
</dbReference>
<protein>
    <submittedName>
        <fullName evidence="2">SNF2-related, N-terminal domain containing protein</fullName>
    </submittedName>
</protein>
<dbReference type="InterPro" id="IPR000330">
    <property type="entry name" value="SNF2_N"/>
</dbReference>
<accession>A0A6J5P1J5</accession>
<dbReference type="EMBL" id="LR796769">
    <property type="protein sequence ID" value="CAB4164982.1"/>
    <property type="molecule type" value="Genomic_DNA"/>
</dbReference>
<dbReference type="PANTHER" id="PTHR45629:SF7">
    <property type="entry name" value="DNA EXCISION REPAIR PROTEIN ERCC-6-RELATED"/>
    <property type="match status" value="1"/>
</dbReference>
<feature type="domain" description="SNF2 N-terminal" evidence="1">
    <location>
        <begin position="19"/>
        <end position="323"/>
    </location>
</feature>
<name>A0A6J5P1J5_9CAUD</name>